<dbReference type="PANTHER" id="PTHR18937">
    <property type="entry name" value="STRUCTURAL MAINTENANCE OF CHROMOSOMES SMC FAMILY MEMBER"/>
    <property type="match status" value="1"/>
</dbReference>
<evidence type="ECO:0000256" key="6">
    <source>
        <dbReference type="SAM" id="Coils"/>
    </source>
</evidence>
<dbReference type="InterPro" id="IPR027417">
    <property type="entry name" value="P-loop_NTPase"/>
</dbReference>
<feature type="coiled-coil region" evidence="6">
    <location>
        <begin position="65"/>
        <end position="155"/>
    </location>
</feature>
<reference evidence="8" key="1">
    <citation type="journal article" date="2023" name="Insect Mol. Biol.">
        <title>Genome sequencing provides insights into the evolution of gene families encoding plant cell wall-degrading enzymes in longhorned beetles.</title>
        <authorList>
            <person name="Shin N.R."/>
            <person name="Okamura Y."/>
            <person name="Kirsch R."/>
            <person name="Pauchet Y."/>
        </authorList>
    </citation>
    <scope>NUCLEOTIDE SEQUENCE</scope>
    <source>
        <strain evidence="8">MMC_N1</strain>
    </source>
</reference>
<keyword evidence="6" id="KW-0175">Coiled coil</keyword>
<keyword evidence="5" id="KW-0131">Cell cycle</keyword>
<dbReference type="Proteomes" id="UP001162164">
    <property type="component" value="Unassembled WGS sequence"/>
</dbReference>
<keyword evidence="2" id="KW-0132">Cell division</keyword>
<evidence type="ECO:0000313" key="8">
    <source>
        <dbReference type="EMBL" id="KAJ8979659.1"/>
    </source>
</evidence>
<feature type="domain" description="RecF/RecN/SMC N-terminal" evidence="7">
    <location>
        <begin position="69"/>
        <end position="410"/>
    </location>
</feature>
<evidence type="ECO:0000256" key="4">
    <source>
        <dbReference type="ARBA" id="ARBA00023242"/>
    </source>
</evidence>
<accession>A0ABQ9JQ13</accession>
<dbReference type="InterPro" id="IPR003395">
    <property type="entry name" value="RecF/RecN/SMC_N"/>
</dbReference>
<sequence length="440" mass="50399">MNSVEDVVFSDFCREIGVRNIRQYEDRELRAQEERKQKRLEFQKQINRISSNLEFEKSRDTKSNVNRWERTVSDEEEKLETCKKQEAKHRDEIDKDLQQVEHLKVLRLNKKQELEAAEEEVGKARREVGSVAKDVQASQKSVMSLEAKIESKKSERHTILMQCKMDDIAIPMIVGNMEDIAAADPSQSSSGDTNSTVHQYEKEARIKIDYSMLSENLKDLEERDEIKKFADKLLKSIHSLQDTLTKIQAPNMKAIEKFQLAEGKLKSNHEEFESLRKQNKKAKSAFERIKQQRYERFTSRAQAFLGAENPEEPFLDGINYNCVAPGKRFQPMSNLSGGEKTVAALALLFAIHSYQPAPVLRTDEVDAALDNTNIGKVAKYIREKTESLQTIVISLKEEFYSHADALIGILPPACRLPCKPGAYRGFDQVRTILTEGEKVK</sequence>
<evidence type="ECO:0000313" key="9">
    <source>
        <dbReference type="Proteomes" id="UP001162164"/>
    </source>
</evidence>
<gene>
    <name evidence="8" type="ORF">NQ317_006370</name>
</gene>
<dbReference type="EMBL" id="JAPWTJ010000323">
    <property type="protein sequence ID" value="KAJ8979659.1"/>
    <property type="molecule type" value="Genomic_DNA"/>
</dbReference>
<evidence type="ECO:0000256" key="3">
    <source>
        <dbReference type="ARBA" id="ARBA00022776"/>
    </source>
</evidence>
<comment type="caution">
    <text evidence="8">The sequence shown here is derived from an EMBL/GenBank/DDBJ whole genome shotgun (WGS) entry which is preliminary data.</text>
</comment>
<dbReference type="SUPFAM" id="SSF52540">
    <property type="entry name" value="P-loop containing nucleoside triphosphate hydrolases"/>
    <property type="match status" value="1"/>
</dbReference>
<organism evidence="8 9">
    <name type="scientific">Molorchus minor</name>
    <dbReference type="NCBI Taxonomy" id="1323400"/>
    <lineage>
        <taxon>Eukaryota</taxon>
        <taxon>Metazoa</taxon>
        <taxon>Ecdysozoa</taxon>
        <taxon>Arthropoda</taxon>
        <taxon>Hexapoda</taxon>
        <taxon>Insecta</taxon>
        <taxon>Pterygota</taxon>
        <taxon>Neoptera</taxon>
        <taxon>Endopterygota</taxon>
        <taxon>Coleoptera</taxon>
        <taxon>Polyphaga</taxon>
        <taxon>Cucujiformia</taxon>
        <taxon>Chrysomeloidea</taxon>
        <taxon>Cerambycidae</taxon>
        <taxon>Lamiinae</taxon>
        <taxon>Monochamini</taxon>
        <taxon>Molorchus</taxon>
    </lineage>
</organism>
<dbReference type="Pfam" id="PF02463">
    <property type="entry name" value="SMC_N"/>
    <property type="match status" value="1"/>
</dbReference>
<evidence type="ECO:0000256" key="1">
    <source>
        <dbReference type="ARBA" id="ARBA00004123"/>
    </source>
</evidence>
<evidence type="ECO:0000256" key="2">
    <source>
        <dbReference type="ARBA" id="ARBA00022618"/>
    </source>
</evidence>
<evidence type="ECO:0000259" key="7">
    <source>
        <dbReference type="Pfam" id="PF02463"/>
    </source>
</evidence>
<keyword evidence="3" id="KW-0498">Mitosis</keyword>
<proteinExistence type="predicted"/>
<protein>
    <recommendedName>
        <fullName evidence="7">RecF/RecN/SMC N-terminal domain-containing protein</fullName>
    </recommendedName>
</protein>
<evidence type="ECO:0000256" key="5">
    <source>
        <dbReference type="ARBA" id="ARBA00023306"/>
    </source>
</evidence>
<keyword evidence="9" id="KW-1185">Reference proteome</keyword>
<name>A0ABQ9JQ13_9CUCU</name>
<dbReference type="Gene3D" id="3.40.50.300">
    <property type="entry name" value="P-loop containing nucleotide triphosphate hydrolases"/>
    <property type="match status" value="1"/>
</dbReference>
<dbReference type="PANTHER" id="PTHR18937:SF12">
    <property type="entry name" value="STRUCTURAL MAINTENANCE OF CHROMOSOMES PROTEIN"/>
    <property type="match status" value="1"/>
</dbReference>
<keyword evidence="4" id="KW-0539">Nucleus</keyword>
<comment type="subcellular location">
    <subcellularLocation>
        <location evidence="1">Nucleus</location>
    </subcellularLocation>
</comment>